<name>A0A378K9E1_9GAMM</name>
<dbReference type="RefSeq" id="WP_115332723.1">
    <property type="nucleotide sequence ID" value="NZ_CAAAHP010000010.1"/>
</dbReference>
<dbReference type="OrthoDB" id="5636145at2"/>
<organism evidence="2 3">
    <name type="scientific">Legionella busanensis</name>
    <dbReference type="NCBI Taxonomy" id="190655"/>
    <lineage>
        <taxon>Bacteria</taxon>
        <taxon>Pseudomonadati</taxon>
        <taxon>Pseudomonadota</taxon>
        <taxon>Gammaproteobacteria</taxon>
        <taxon>Legionellales</taxon>
        <taxon>Legionellaceae</taxon>
        <taxon>Legionella</taxon>
    </lineage>
</organism>
<dbReference type="EMBL" id="UGOD01000003">
    <property type="protein sequence ID" value="STX81326.1"/>
    <property type="molecule type" value="Genomic_DNA"/>
</dbReference>
<keyword evidence="1" id="KW-0732">Signal</keyword>
<accession>A0A378K9E1</accession>
<dbReference type="AlphaFoldDB" id="A0A378K9E1"/>
<keyword evidence="3" id="KW-1185">Reference proteome</keyword>
<gene>
    <name evidence="2" type="ORF">NCTC13316_03195</name>
</gene>
<evidence type="ECO:0000313" key="3">
    <source>
        <dbReference type="Proteomes" id="UP000254794"/>
    </source>
</evidence>
<dbReference type="Pfam" id="PF05150">
    <property type="entry name" value="Legionella_OMP"/>
    <property type="match status" value="1"/>
</dbReference>
<feature type="chain" id="PRO_5017036318" evidence="1">
    <location>
        <begin position="22"/>
        <end position="333"/>
    </location>
</feature>
<proteinExistence type="predicted"/>
<reference evidence="2 3" key="1">
    <citation type="submission" date="2018-06" db="EMBL/GenBank/DDBJ databases">
        <authorList>
            <consortium name="Pathogen Informatics"/>
            <person name="Doyle S."/>
        </authorList>
    </citation>
    <scope>NUCLEOTIDE SEQUENCE [LARGE SCALE GENOMIC DNA]</scope>
    <source>
        <strain evidence="2 3">NCTC13316</strain>
    </source>
</reference>
<feature type="signal peptide" evidence="1">
    <location>
        <begin position="1"/>
        <end position="21"/>
    </location>
</feature>
<dbReference type="InterPro" id="IPR007825">
    <property type="entry name" value="Major_OMP_Legionella"/>
</dbReference>
<evidence type="ECO:0000256" key="1">
    <source>
        <dbReference type="SAM" id="SignalP"/>
    </source>
</evidence>
<evidence type="ECO:0000313" key="2">
    <source>
        <dbReference type="EMBL" id="STX81326.1"/>
    </source>
</evidence>
<dbReference type="Proteomes" id="UP000254794">
    <property type="component" value="Unassembled WGS sequence"/>
</dbReference>
<protein>
    <submittedName>
        <fullName evidence="2">Outer membrane protein</fullName>
    </submittedName>
</protein>
<sequence>MISVKKIATVALILGHSALFAGTMGPACIPGNVTVPCPTMGWDIGIQALYLQPLYSNTNLSVVNVGSVNGTLTYDDLDNDFEWGFRLEGSYHFGPGNDINVNWIRWHDDLSVRSHAGHLSASIDPTLSLITLGSVIYSGTDFDAVNFEFAQHVDFGEFKDIRFHAGAQYTRIHTQFRGDQTISGTSTSTALSGLPSATGALNFNGGGPRLGMDMLYNWGAGFSIYGKAAIAAIVGENEYRNNAIFSDIPGALSRPVRSSFVSLAPEIDAKLGAAYTFGTPQGNFTLDVGYMVINYFNALHFSNLDLNTAHETRLSSDFGLHGAYAGLKWISAV</sequence>